<feature type="transmembrane region" description="Helical" evidence="1">
    <location>
        <begin position="115"/>
        <end position="134"/>
    </location>
</feature>
<keyword evidence="1" id="KW-0812">Transmembrane</keyword>
<feature type="transmembrane region" description="Helical" evidence="1">
    <location>
        <begin position="163"/>
        <end position="181"/>
    </location>
</feature>
<feature type="domain" description="DUF1648" evidence="2">
    <location>
        <begin position="14"/>
        <end position="62"/>
    </location>
</feature>
<protein>
    <recommendedName>
        <fullName evidence="2">DUF1648 domain-containing protein</fullName>
    </recommendedName>
</protein>
<dbReference type="Pfam" id="PF13630">
    <property type="entry name" value="SdpI"/>
    <property type="match status" value="1"/>
</dbReference>
<dbReference type="InterPro" id="IPR026272">
    <property type="entry name" value="SdpI"/>
</dbReference>
<dbReference type="PANTHER" id="PTHR37810">
    <property type="entry name" value="IMMUNITY PROTEIN SDPI"/>
    <property type="match status" value="1"/>
</dbReference>
<dbReference type="InterPro" id="IPR012867">
    <property type="entry name" value="DUF1648"/>
</dbReference>
<dbReference type="PIRSF" id="PIRSF038959">
    <property type="entry name" value="SdpI"/>
    <property type="match status" value="1"/>
</dbReference>
<proteinExistence type="predicted"/>
<feature type="transmembrane region" description="Helical" evidence="1">
    <location>
        <begin position="9"/>
        <end position="27"/>
    </location>
</feature>
<dbReference type="AlphaFoldDB" id="A0A2A7MIF6"/>
<evidence type="ECO:0000259" key="2">
    <source>
        <dbReference type="Pfam" id="PF07853"/>
    </source>
</evidence>
<dbReference type="InterPro" id="IPR025962">
    <property type="entry name" value="SdpI/YhfL"/>
</dbReference>
<keyword evidence="1" id="KW-1133">Transmembrane helix</keyword>
<keyword evidence="1" id="KW-0472">Membrane</keyword>
<dbReference type="EMBL" id="PDCJ01000001">
    <property type="protein sequence ID" value="PEG31484.1"/>
    <property type="molecule type" value="Genomic_DNA"/>
</dbReference>
<evidence type="ECO:0000313" key="3">
    <source>
        <dbReference type="EMBL" id="PEG31484.1"/>
    </source>
</evidence>
<keyword evidence="4" id="KW-1185">Reference proteome</keyword>
<dbReference type="Proteomes" id="UP000220840">
    <property type="component" value="Unassembled WGS sequence"/>
</dbReference>
<organism evidence="3 4">
    <name type="scientific">Clostridium neonatale</name>
    <dbReference type="NCBI Taxonomy" id="137838"/>
    <lineage>
        <taxon>Bacteria</taxon>
        <taxon>Bacillati</taxon>
        <taxon>Bacillota</taxon>
        <taxon>Clostridia</taxon>
        <taxon>Eubacteriales</taxon>
        <taxon>Clostridiaceae</taxon>
        <taxon>Clostridium</taxon>
    </lineage>
</organism>
<gene>
    <name evidence="3" type="ORF">CQ394_07195</name>
</gene>
<dbReference type="GO" id="GO:0009636">
    <property type="term" value="P:response to toxic substance"/>
    <property type="evidence" value="ECO:0007669"/>
    <property type="project" value="TreeGrafter"/>
</dbReference>
<evidence type="ECO:0000256" key="1">
    <source>
        <dbReference type="SAM" id="Phobius"/>
    </source>
</evidence>
<dbReference type="PANTHER" id="PTHR37810:SF5">
    <property type="entry name" value="IMMUNITY PROTEIN SDPI"/>
    <property type="match status" value="1"/>
</dbReference>
<feature type="transmembrane region" description="Helical" evidence="1">
    <location>
        <begin position="88"/>
        <end position="109"/>
    </location>
</feature>
<feature type="transmembrane region" description="Helical" evidence="1">
    <location>
        <begin position="47"/>
        <end position="67"/>
    </location>
</feature>
<name>A0A2A7MIF6_9CLOT</name>
<sequence>MKKIISRTMIITSIICLIPFFISTIFYKSLPDQVATHFGFNGMPDGYSSKMFAAFGLPLIMLVINFISNFTIDNDPKKANASKRIKIIGKWTVPILSVLMQSSIIANAVGIKINISMYVSIGLGILIMIIGNYLPKCKQNYTVGIKTPWTLNNEEVWNKTHKISGYLWVIGGFIITISSFIGFESIMLVVLIIIAFVPIVYSYILYKK</sequence>
<dbReference type="Pfam" id="PF07853">
    <property type="entry name" value="DUF1648"/>
    <property type="match status" value="1"/>
</dbReference>
<dbReference type="RefSeq" id="WP_058295639.1">
    <property type="nucleotide sequence ID" value="NZ_CAMRXB010000049.1"/>
</dbReference>
<accession>A0A2A7MIF6</accession>
<dbReference type="OrthoDB" id="9808690at2"/>
<dbReference type="STRING" id="137838.GCA_001458595_02909"/>
<evidence type="ECO:0000313" key="4">
    <source>
        <dbReference type="Proteomes" id="UP000220840"/>
    </source>
</evidence>
<reference evidence="3 4" key="1">
    <citation type="submission" date="2017-10" db="EMBL/GenBank/DDBJ databases">
        <title>Effective Description of Clostridium neonatale sp. nov. linked to necrotizing enterocolitis in neonates and a clarification of species assignable to the genus Clostridium (Prazmowski 1880) emend. Lawson and Rainey 2016.</title>
        <authorList>
            <person name="Bernard K."/>
            <person name="Burdz T."/>
            <person name="Wiebe D."/>
            <person name="Balcewich B."/>
            <person name="Alfa M."/>
            <person name="Bernier A.-M."/>
        </authorList>
    </citation>
    <scope>NUCLEOTIDE SEQUENCE [LARGE SCALE GENOMIC DNA]</scope>
    <source>
        <strain evidence="3 4">LCDC99A005</strain>
    </source>
</reference>
<comment type="caution">
    <text evidence="3">The sequence shown here is derived from an EMBL/GenBank/DDBJ whole genome shotgun (WGS) entry which is preliminary data.</text>
</comment>
<feature type="transmembrane region" description="Helical" evidence="1">
    <location>
        <begin position="187"/>
        <end position="206"/>
    </location>
</feature>